<name>A0AAW2UEJ4_9LAMI</name>
<sequence length="111" mass="12394">MAGQWEFVGAVNTALFVIRFPAFFLSPNFQFARFSVLEWREAEEMGWIEESVASIKSFKIRQALHQAVSLGMIVASALMIWKTLMCVTGSESPVVVVLSESMEPGFSRVSL</sequence>
<proteinExistence type="predicted"/>
<dbReference type="PANTHER" id="PTHR10806">
    <property type="entry name" value="SIGNAL PEPTIDASE COMPLEX CATALYTIC SUBUNIT SEC11"/>
    <property type="match status" value="1"/>
</dbReference>
<gene>
    <name evidence="1" type="ORF">Slati_3365300</name>
</gene>
<protein>
    <submittedName>
        <fullName evidence="1">Signal peptidase complex catalytic subunit SEC11A</fullName>
    </submittedName>
</protein>
<reference evidence="1" key="1">
    <citation type="submission" date="2020-06" db="EMBL/GenBank/DDBJ databases">
        <authorList>
            <person name="Li T."/>
            <person name="Hu X."/>
            <person name="Zhang T."/>
            <person name="Song X."/>
            <person name="Zhang H."/>
            <person name="Dai N."/>
            <person name="Sheng W."/>
            <person name="Hou X."/>
            <person name="Wei L."/>
        </authorList>
    </citation>
    <scope>NUCLEOTIDE SEQUENCE</scope>
    <source>
        <strain evidence="1">KEN1</strain>
        <tissue evidence="1">Leaf</tissue>
    </source>
</reference>
<dbReference type="GO" id="GO:0008233">
    <property type="term" value="F:peptidase activity"/>
    <property type="evidence" value="ECO:0007669"/>
    <property type="project" value="InterPro"/>
</dbReference>
<dbReference type="GO" id="GO:0006465">
    <property type="term" value="P:signal peptide processing"/>
    <property type="evidence" value="ECO:0007669"/>
    <property type="project" value="InterPro"/>
</dbReference>
<comment type="caution">
    <text evidence="1">The sequence shown here is derived from an EMBL/GenBank/DDBJ whole genome shotgun (WGS) entry which is preliminary data.</text>
</comment>
<dbReference type="InterPro" id="IPR001733">
    <property type="entry name" value="Peptidase_S26B"/>
</dbReference>
<dbReference type="EMBL" id="JACGWN010000012">
    <property type="protein sequence ID" value="KAL0415334.1"/>
    <property type="molecule type" value="Genomic_DNA"/>
</dbReference>
<accession>A0AAW2UEJ4</accession>
<evidence type="ECO:0000313" key="1">
    <source>
        <dbReference type="EMBL" id="KAL0415334.1"/>
    </source>
</evidence>
<reference evidence="1" key="2">
    <citation type="journal article" date="2024" name="Plant">
        <title>Genomic evolution and insights into agronomic trait innovations of Sesamum species.</title>
        <authorList>
            <person name="Miao H."/>
            <person name="Wang L."/>
            <person name="Qu L."/>
            <person name="Liu H."/>
            <person name="Sun Y."/>
            <person name="Le M."/>
            <person name="Wang Q."/>
            <person name="Wei S."/>
            <person name="Zheng Y."/>
            <person name="Lin W."/>
            <person name="Duan Y."/>
            <person name="Cao H."/>
            <person name="Xiong S."/>
            <person name="Wang X."/>
            <person name="Wei L."/>
            <person name="Li C."/>
            <person name="Ma Q."/>
            <person name="Ju M."/>
            <person name="Zhao R."/>
            <person name="Li G."/>
            <person name="Mu C."/>
            <person name="Tian Q."/>
            <person name="Mei H."/>
            <person name="Zhang T."/>
            <person name="Gao T."/>
            <person name="Zhang H."/>
        </authorList>
    </citation>
    <scope>NUCLEOTIDE SEQUENCE</scope>
    <source>
        <strain evidence="1">KEN1</strain>
    </source>
</reference>
<dbReference type="GO" id="GO:0005787">
    <property type="term" value="C:signal peptidase complex"/>
    <property type="evidence" value="ECO:0007669"/>
    <property type="project" value="TreeGrafter"/>
</dbReference>
<organism evidence="1">
    <name type="scientific">Sesamum latifolium</name>
    <dbReference type="NCBI Taxonomy" id="2727402"/>
    <lineage>
        <taxon>Eukaryota</taxon>
        <taxon>Viridiplantae</taxon>
        <taxon>Streptophyta</taxon>
        <taxon>Embryophyta</taxon>
        <taxon>Tracheophyta</taxon>
        <taxon>Spermatophyta</taxon>
        <taxon>Magnoliopsida</taxon>
        <taxon>eudicotyledons</taxon>
        <taxon>Gunneridae</taxon>
        <taxon>Pentapetalae</taxon>
        <taxon>asterids</taxon>
        <taxon>lamiids</taxon>
        <taxon>Lamiales</taxon>
        <taxon>Pedaliaceae</taxon>
        <taxon>Sesamum</taxon>
    </lineage>
</organism>
<dbReference type="PANTHER" id="PTHR10806:SF40">
    <property type="entry name" value="SIGNAL PEPTIDASE I"/>
    <property type="match status" value="1"/>
</dbReference>
<dbReference type="AlphaFoldDB" id="A0AAW2UEJ4"/>